<dbReference type="InterPro" id="IPR036465">
    <property type="entry name" value="vWFA_dom_sf"/>
</dbReference>
<feature type="compositionally biased region" description="Basic and acidic residues" evidence="10">
    <location>
        <begin position="2395"/>
        <end position="2413"/>
    </location>
</feature>
<organism evidence="15 16">
    <name type="scientific">Chloebia gouldiae</name>
    <name type="common">Gouldian finch</name>
    <name type="synonym">Erythrura gouldiae</name>
    <dbReference type="NCBI Taxonomy" id="44316"/>
    <lineage>
        <taxon>Eukaryota</taxon>
        <taxon>Metazoa</taxon>
        <taxon>Chordata</taxon>
        <taxon>Craniata</taxon>
        <taxon>Vertebrata</taxon>
        <taxon>Euteleostomi</taxon>
        <taxon>Archelosauria</taxon>
        <taxon>Archosauria</taxon>
        <taxon>Dinosauria</taxon>
        <taxon>Saurischia</taxon>
        <taxon>Theropoda</taxon>
        <taxon>Coelurosauria</taxon>
        <taxon>Aves</taxon>
        <taxon>Neognathae</taxon>
        <taxon>Neoaves</taxon>
        <taxon>Telluraves</taxon>
        <taxon>Australaves</taxon>
        <taxon>Passeriformes</taxon>
        <taxon>Passeroidea</taxon>
        <taxon>Passeridae</taxon>
        <taxon>Chloebia</taxon>
    </lineage>
</organism>
<dbReference type="InterPro" id="IPR020901">
    <property type="entry name" value="Prtase_inh_Kunz-CS"/>
</dbReference>
<dbReference type="FunFam" id="2.60.40.10:FF:000307">
    <property type="entry name" value="collagen alpha-1(VII) chain isoform X1"/>
    <property type="match status" value="3"/>
</dbReference>
<dbReference type="GO" id="GO:0004867">
    <property type="term" value="F:serine-type endopeptidase inhibitor activity"/>
    <property type="evidence" value="ECO:0007669"/>
    <property type="project" value="InterPro"/>
</dbReference>
<feature type="domain" description="Fibronectin type-III" evidence="14">
    <location>
        <begin position="600"/>
        <end position="688"/>
    </location>
</feature>
<keyword evidence="16" id="KW-1185">Reference proteome</keyword>
<dbReference type="Proteomes" id="UP000276834">
    <property type="component" value="Unassembled WGS sequence"/>
</dbReference>
<dbReference type="InterPro" id="IPR050149">
    <property type="entry name" value="Collagen_superfamily"/>
</dbReference>
<dbReference type="STRING" id="44316.ENSEGOP00005008986"/>
<dbReference type="Pfam" id="PF01391">
    <property type="entry name" value="Collagen"/>
    <property type="match status" value="12"/>
</dbReference>
<dbReference type="PROSITE" id="PS50853">
    <property type="entry name" value="FN3"/>
    <property type="match status" value="9"/>
</dbReference>
<dbReference type="GO" id="GO:0005179">
    <property type="term" value="F:hormone activity"/>
    <property type="evidence" value="ECO:0007669"/>
    <property type="project" value="UniProtKB-KW"/>
</dbReference>
<gene>
    <name evidence="15" type="ORF">DV515_00009730</name>
</gene>
<feature type="domain" description="Fibronectin type-III" evidence="14">
    <location>
        <begin position="711"/>
        <end position="811"/>
    </location>
</feature>
<dbReference type="GO" id="GO:0005581">
    <property type="term" value="C:collagen trimer"/>
    <property type="evidence" value="ECO:0007669"/>
    <property type="project" value="UniProtKB-KW"/>
</dbReference>
<feature type="compositionally biased region" description="Low complexity" evidence="10">
    <location>
        <begin position="1351"/>
        <end position="1360"/>
    </location>
</feature>
<dbReference type="InterPro" id="IPR003961">
    <property type="entry name" value="FN3_dom"/>
</dbReference>
<dbReference type="SUPFAM" id="SSF57362">
    <property type="entry name" value="BPTI-like"/>
    <property type="match status" value="1"/>
</dbReference>
<evidence type="ECO:0000256" key="5">
    <source>
        <dbReference type="ARBA" id="ARBA00022702"/>
    </source>
</evidence>
<dbReference type="SMART" id="SM00131">
    <property type="entry name" value="KU"/>
    <property type="match status" value="1"/>
</dbReference>
<dbReference type="FunFam" id="3.40.50.410:FF:000001">
    <property type="entry name" value="Collagen, type XII, alpha 1"/>
    <property type="match status" value="1"/>
</dbReference>
<dbReference type="Gene3D" id="2.60.40.10">
    <property type="entry name" value="Immunoglobulins"/>
    <property type="match status" value="9"/>
</dbReference>
<feature type="compositionally biased region" description="Low complexity" evidence="10">
    <location>
        <begin position="1386"/>
        <end position="1396"/>
    </location>
</feature>
<evidence type="ECO:0000313" key="15">
    <source>
        <dbReference type="EMBL" id="RLV99448.1"/>
    </source>
</evidence>
<feature type="compositionally biased region" description="Low complexity" evidence="10">
    <location>
        <begin position="2492"/>
        <end position="2502"/>
    </location>
</feature>
<feature type="domain" description="Fibronectin type-III" evidence="14">
    <location>
        <begin position="232"/>
        <end position="328"/>
    </location>
</feature>
<evidence type="ECO:0000259" key="14">
    <source>
        <dbReference type="PROSITE" id="PS50853"/>
    </source>
</evidence>
<dbReference type="Gene3D" id="3.40.50.410">
    <property type="entry name" value="von Willebrand factor, type A domain"/>
    <property type="match status" value="2"/>
</dbReference>
<accession>A0A3L8SB41</accession>
<dbReference type="CDD" id="cd00063">
    <property type="entry name" value="FN3"/>
    <property type="match status" value="9"/>
</dbReference>
<feature type="region of interest" description="Disordered" evidence="10">
    <location>
        <begin position="2122"/>
        <end position="2425"/>
    </location>
</feature>
<feature type="compositionally biased region" description="Pro residues" evidence="10">
    <location>
        <begin position="2298"/>
        <end position="2311"/>
    </location>
</feature>
<comment type="similarity">
    <text evidence="2">Belongs to the sauvagine/corticotropin-releasing factor/urotensin I family.</text>
</comment>
<dbReference type="InterPro" id="IPR013783">
    <property type="entry name" value="Ig-like_fold"/>
</dbReference>
<feature type="domain" description="VWFA" evidence="12">
    <location>
        <begin position="1087"/>
        <end position="1261"/>
    </location>
</feature>
<feature type="domain" description="Fibronectin type-III" evidence="14">
    <location>
        <begin position="906"/>
        <end position="994"/>
    </location>
</feature>
<feature type="signal peptide" evidence="11">
    <location>
        <begin position="1"/>
        <end position="22"/>
    </location>
</feature>
<keyword evidence="4" id="KW-0272">Extracellular matrix</keyword>
<evidence type="ECO:0000256" key="6">
    <source>
        <dbReference type="ARBA" id="ARBA00022737"/>
    </source>
</evidence>
<dbReference type="Gene3D" id="4.10.410.10">
    <property type="entry name" value="Pancreatic trypsin inhibitor Kunitz domain"/>
    <property type="match status" value="1"/>
</dbReference>
<proteinExistence type="inferred from homology"/>
<dbReference type="PRINTS" id="PR00453">
    <property type="entry name" value="VWFADOMAIN"/>
</dbReference>
<feature type="compositionally biased region" description="Basic and acidic residues" evidence="10">
    <location>
        <begin position="2615"/>
        <end position="2638"/>
    </location>
</feature>
<reference evidence="15 16" key="1">
    <citation type="journal article" date="2018" name="Proc. R. Soc. B">
        <title>A non-coding region near Follistatin controls head colour polymorphism in the Gouldian finch.</title>
        <authorList>
            <person name="Toomey M.B."/>
            <person name="Marques C.I."/>
            <person name="Andrade P."/>
            <person name="Araujo P.M."/>
            <person name="Sabatino S."/>
            <person name="Gazda M.A."/>
            <person name="Afonso S."/>
            <person name="Lopes R.J."/>
            <person name="Corbo J.C."/>
            <person name="Carneiro M."/>
        </authorList>
    </citation>
    <scope>NUCLEOTIDE SEQUENCE [LARGE SCALE GENOMIC DNA]</scope>
    <source>
        <strain evidence="15">Red01</strain>
        <tissue evidence="15">Muscle</tissue>
    </source>
</reference>
<feature type="domain" description="VWFA" evidence="12">
    <location>
        <begin position="37"/>
        <end position="210"/>
    </location>
</feature>
<dbReference type="EMBL" id="QUSF01000032">
    <property type="protein sequence ID" value="RLV99448.1"/>
    <property type="molecule type" value="Genomic_DNA"/>
</dbReference>
<feature type="compositionally biased region" description="Pro residues" evidence="10">
    <location>
        <begin position="1314"/>
        <end position="1323"/>
    </location>
</feature>
<feature type="region of interest" description="Disordered" evidence="10">
    <location>
        <begin position="1265"/>
        <end position="1520"/>
    </location>
</feature>
<feature type="compositionally biased region" description="Pro residues" evidence="10">
    <location>
        <begin position="1455"/>
        <end position="1469"/>
    </location>
</feature>
<keyword evidence="7" id="KW-0176">Collagen</keyword>
<feature type="domain" description="BPTI/Kunitz inhibitor" evidence="13">
    <location>
        <begin position="3056"/>
        <end position="3106"/>
    </location>
</feature>
<feature type="compositionally biased region" description="Pro residues" evidence="10">
    <location>
        <begin position="1398"/>
        <end position="1423"/>
    </location>
</feature>
<keyword evidence="3" id="KW-0964">Secreted</keyword>
<dbReference type="PANTHER" id="PTHR24023:SF1082">
    <property type="entry name" value="COLLAGEN TRIPLE HELIX REPEAT"/>
    <property type="match status" value="1"/>
</dbReference>
<evidence type="ECO:0000256" key="2">
    <source>
        <dbReference type="ARBA" id="ARBA00009287"/>
    </source>
</evidence>
<evidence type="ECO:0000256" key="1">
    <source>
        <dbReference type="ARBA" id="ARBA00004498"/>
    </source>
</evidence>
<protein>
    <recommendedName>
        <fullName evidence="17">CO7A1 protein</fullName>
    </recommendedName>
</protein>
<comment type="subcellular location">
    <subcellularLocation>
        <location evidence="1">Secreted</location>
        <location evidence="1">Extracellular space</location>
        <location evidence="1">Extracellular matrix</location>
    </subcellularLocation>
</comment>
<feature type="compositionally biased region" description="Low complexity" evidence="10">
    <location>
        <begin position="2537"/>
        <end position="2550"/>
    </location>
</feature>
<dbReference type="GO" id="GO:0031012">
    <property type="term" value="C:extracellular matrix"/>
    <property type="evidence" value="ECO:0007669"/>
    <property type="project" value="TreeGrafter"/>
</dbReference>
<feature type="domain" description="Fibronectin type-III" evidence="14">
    <location>
        <begin position="814"/>
        <end position="902"/>
    </location>
</feature>
<feature type="compositionally biased region" description="Basic and acidic residues" evidence="10">
    <location>
        <begin position="1766"/>
        <end position="1776"/>
    </location>
</feature>
<feature type="chain" id="PRO_5017998624" description="CO7A1 protein" evidence="11">
    <location>
        <begin position="23"/>
        <end position="3272"/>
    </location>
</feature>
<evidence type="ECO:0000256" key="10">
    <source>
        <dbReference type="SAM" id="MobiDB-lite"/>
    </source>
</evidence>
<dbReference type="Pfam" id="PF00014">
    <property type="entry name" value="Kunitz_BPTI"/>
    <property type="match status" value="1"/>
</dbReference>
<dbReference type="PROSITE" id="PS00280">
    <property type="entry name" value="BPTI_KUNITZ_1"/>
    <property type="match status" value="1"/>
</dbReference>
<keyword evidence="5" id="KW-0372">Hormone</keyword>
<dbReference type="SMART" id="SM00060">
    <property type="entry name" value="FN3"/>
    <property type="match status" value="9"/>
</dbReference>
<evidence type="ECO:0000256" key="3">
    <source>
        <dbReference type="ARBA" id="ARBA00022525"/>
    </source>
</evidence>
<keyword evidence="11" id="KW-0732">Signal</keyword>
<feature type="domain" description="Fibronectin type-III" evidence="14">
    <location>
        <begin position="329"/>
        <end position="417"/>
    </location>
</feature>
<sequence>MSSQLLLLAVLPALLRPPAAVAQKRSQAVCEDVLEADIAFLVDGSSSIGRNNFRAVRTFMEELVGPFVQVVGEKAVRFAMAQYSDDPRVEFSFSQHTDGTSVRRAIQQLSYKGGNTRTGAGFRYIADNFFGPTQRRPGVPQICILITDGKSQDDAEGPAAKLKSQGIKVFAVGIKNADRKELIRVASMPTDAFFFYVGDFKLLDTLVPLITRRVCTTVGGTLRLLDGPSHTGPSNLEIPEQGLDHLQIRWRAASGPITGYRVQYVPLTGLGQPIMAERQEVSVGPRETNTVLRGLRVGMEYLVTVTAQYANSIGESVSGRARTQSRAGSVLDFRVVETGPTFLRLAWQPGPEPPRGYSLSYAVQGAPQREEKSLAASAHSATLSDLQPDTEYVVMLQPHYAQQPAVPATLTARTRHLVGVKHLTVHNVSAQSMLLAWQSVSGATGYRLSWATLTGQDRHRVDLDARQMSHALVGLQPNTDYVVTVAPLFRQLEGPAATVRQRTEAGSVQTLQTNILGPTSIQVLWTSARDARGYRLEWKRATGLEPPRTVSLPSSTNTYQLMGLKPGTEYRITLYTLYDGGEVATPVTTFQTGVEAPVGAVSDLRLVEESGRWVRLSWTGVLGATEYKVVVRNNQDGTERTRRIPGSQTGLELGDLREGVTYLVRVSALAGSREGNAATLTVRLSDAVVLWAGAEYPDVGSISDLRVMEAGPSQLRVTWRGLPGAGGYLLTWQGSDGECMDHGVLWQQCWSPSYPSHLLGLKKSRFLPADPTTFTIEGLHANIVYTISVSAIVDGREGSPVTATGQIVPEQVGKVTQLEVQASRSNIARVTWVGVPGATAYRVVWSRRDGGLENSRRVPGHTNYFDIPNLEGGVSYTVKVTALIGNREGNPVSVVVTTPEAVPLRPVSGFQVTEASEHHLHLTWLPVAGSTGYRLFWRLAEGGPQHSQQLPATSSSYALSGLEPGRHYQISITSLAGSRESEPATITAITTAPSHITSLRVTEVQRDSVTLTWTPVPGASGYILSWSPPAAGGEKGQTLPSTASSQQVSGLRLGQRYTFTLRPLLGSAPGAEVSVSERTVCRDALGDVVFLVHGTRNSSSGANAVRTLLSNTVSALGRLGPEGTQVALATYSYRSLPWLLLNRSSDLPTVLEQIRAMRYEDPSGNAIGAAITFARTYLLSPGAGRRLGVPAVLVILADSPSGDDAITVARDVKAGGVQVLAVGLEGADQEQLQRMVTSEDPRYIYHGRDLAELEGELTDDLCTIISTKPAPKPKPCTVKCPKGEKGDRGEAGLQGRMGPPGLPGQPGRHGLPGSPGPPGPQGPPGESAEGPGKKGDRGIQGIPGPRGDPGTRGPMGLTGLKGEKGEPGEPRVITDGVRGLPGQKGEPGVPGSLGSPGIPGPRGPLGDPGPPGPLGPMGLPGPPGEFVKGEKGDRGERGPPGFVDGAIPRGDTGPPGLPGDPGPRGPAGPPGLKGEKGDGIEGFPGPPGRPGDPGDRVSFLREGSSGTTGGAGQEGEPCRDPRDALAMPLAERRGFWVLCQDPGCPPKVLLLLTLGFSYTRETVGHRVSWERRARRETAVCRAQRVRRVRWESQGTQGHQAERHCQPPEVSNLATGSSRTDWPPGGKGEGKVGSQWGGRGLLGKGLAVTPVSLQGDPGPPGRPAPSVAGVGEKVTLAQLCPSPSGHGCGLGRGIAQLDSSWSQAWSTAAGDRGFPGPEGPPGPKGETGDKGASGPPGLSIPGPAGPKGEQGDRGIVGLPGRSGPKGDPGEPGEKGEPGRAGTPGQIGLRGKEVVWDKGLESEERKVTKAPRVKRVCLASLETGVPGAFLATVAPPGRRVTWGTQDLKAGMAALEHQGARVTVGTQGLPDLQDELSMLASEEWGERGDPGDPGEDGAKGARGDAGSPGLPGERGVEGPRGPPGTRGDRGPPGLDGRNGLEGKAGPPGPAGLRGDPGKPGDPGRDGLPGLHGEQGPPGPTGPLGPPGVPGKPGEDGKPGLNGKNGEDGTPGEDGRKGDKGDAGLPGREGRSGAKGEQGDRGVPGPLGPPGLPGVPGQVGPPGQGSPGLRGVAGPKGDPGEPGLPGEPGRPGNPGARGDPGTTVNIERGLESLGIKVSSLKELTGAYDGSSDSFPPAVERLRGQKGSRGDPGERGPPGREGDRGEKGDRGEQGRDGLPGPPGPPGPKVDVVEGSLMGLPGERGPIGPKGAKGEPGAEGERGPKGDKGEGGLRGDRGEPGEKGRDGNPGLPGERGLAGPEGKPGSTGPPGTQGPAGAKGDPGEPGSSIRGLPGPQGNMGLPGPLGPPGPGGPPGVPGLPGQVGESGKPGVPGRDGVPGKDGEAGVPGKMGLPGPSGPAGPKGEPGDAGAPGQAIAGPPGAKGEKGEPALLEGVLLGEPGSKGDRGLPGPKGEKGEPGRLGEPGDPGEDVSRRHIGVVGGYWGQWMLVGAGICAPATYCPGLPGGLVSSQGAKGSSGAKGEKGSVGVGARGPPGQDGPPGLKGDTGLPGLPGPPGLAGTAGMPGQPGLRGDNGQPGPPGPPGERGLIGFPGRDGAAGPPGPVGPPGPAGIQGAPGLKGDKGAPGAGLPGARGERGDPGPRGEDGRPGPEGDRGPAGLPGNRGERGDKGERGLKGTEGDKGDKGEQGMLGEKGTRGEQGEKGSMGFPGARGPSGQKGEVGAPGEPGEPGQPGRDGIPGARGEKGDMGPLGMRGLKGDRGMKGACGLNGDKGEKGEPGIPGRSGLPGRKGEPGELGLSGPPGIPGKEGLMGPKGDRGFDGQQGAKGDQGEKGDRGAPGVMGGPGPRGSDGAPGPPGPSGSVGPRGPEGMQGQKGERGPPGQSVPGARGMPGIPGERGEQGSPGTHGLRGEKGEPGMTEEEIRAFVRQEMSQHCACGGHFPQHQDSREHSGCSSSFLSPCPTPVAQKKPRHPGGWGAQARSSFHPAQGVGRIVRQEKEHDQTGDGESGGSVRSGDMGMCASLCPPLSLSCWAPKSFSTQPFLAGSAHIVPVLKLSHAEEDEGQDRQITLDNDDLTYDSMDGEEDDYDEVPEMDSLEQPTVDAEPCRLPLDEGQCQRYTLRWYYNQRVAQCRPFVYSGCQGNLNRFDSKEECELHCGQRPGPDSRGSAGSKAPLATLQGRMLLSFLLLLGTPTRAWKGPSHEWLLPAPQTVDGGKLMRQESTGKMLPDPSKVRRGDDGSGSGSHPDEASLPLLEGSERQALPWLMSPTTKREAPRKKGRKVSLSFDVHTHLLKILLDLAREKELQAKAAANAELMARLGRRR</sequence>
<dbReference type="InterPro" id="IPR008160">
    <property type="entry name" value="Collagen"/>
</dbReference>
<dbReference type="GO" id="GO:0005615">
    <property type="term" value="C:extracellular space"/>
    <property type="evidence" value="ECO:0007669"/>
    <property type="project" value="TreeGrafter"/>
</dbReference>
<dbReference type="InterPro" id="IPR000187">
    <property type="entry name" value="CRF"/>
</dbReference>
<feature type="compositionally biased region" description="Basic and acidic residues" evidence="10">
    <location>
        <begin position="1881"/>
        <end position="1899"/>
    </location>
</feature>
<keyword evidence="6" id="KW-0677">Repeat</keyword>
<feature type="compositionally biased region" description="Basic and acidic residues" evidence="10">
    <location>
        <begin position="2585"/>
        <end position="2606"/>
    </location>
</feature>
<feature type="compositionally biased region" description="Low complexity" evidence="10">
    <location>
        <begin position="2285"/>
        <end position="2296"/>
    </location>
</feature>
<dbReference type="CDD" id="cd01450">
    <property type="entry name" value="vWFA_subfamily_ECM"/>
    <property type="match status" value="1"/>
</dbReference>
<keyword evidence="9" id="KW-0325">Glycoprotein</keyword>
<feature type="compositionally biased region" description="Basic and acidic residues" evidence="10">
    <location>
        <begin position="1427"/>
        <end position="1437"/>
    </location>
</feature>
<feature type="region of interest" description="Disordered" evidence="10">
    <location>
        <begin position="2464"/>
        <end position="2866"/>
    </location>
</feature>
<evidence type="ECO:0000259" key="13">
    <source>
        <dbReference type="PROSITE" id="PS50279"/>
    </source>
</evidence>
<dbReference type="Pfam" id="PF00473">
    <property type="entry name" value="CRF"/>
    <property type="match status" value="1"/>
</dbReference>
<evidence type="ECO:0000256" key="9">
    <source>
        <dbReference type="ARBA" id="ARBA00023180"/>
    </source>
</evidence>
<feature type="compositionally biased region" description="Gly residues" evidence="10">
    <location>
        <begin position="2790"/>
        <end position="2799"/>
    </location>
</feature>
<dbReference type="SMART" id="SM00327">
    <property type="entry name" value="VWA"/>
    <property type="match status" value="2"/>
</dbReference>
<feature type="region of interest" description="Disordered" evidence="10">
    <location>
        <begin position="1701"/>
        <end position="1788"/>
    </location>
</feature>
<feature type="compositionally biased region" description="Basic and acidic residues" evidence="10">
    <location>
        <begin position="2213"/>
        <end position="2240"/>
    </location>
</feature>
<evidence type="ECO:0000256" key="11">
    <source>
        <dbReference type="SAM" id="SignalP"/>
    </source>
</evidence>
<dbReference type="InterPro" id="IPR036116">
    <property type="entry name" value="FN3_sf"/>
</dbReference>
<feature type="compositionally biased region" description="Basic and acidic residues" evidence="10">
    <location>
        <begin position="2135"/>
        <end position="2170"/>
    </location>
</feature>
<dbReference type="PROSITE" id="PS50234">
    <property type="entry name" value="VWFA"/>
    <property type="match status" value="2"/>
</dbReference>
<feature type="compositionally biased region" description="Low complexity" evidence="10">
    <location>
        <begin position="2361"/>
        <end position="2375"/>
    </location>
</feature>
<feature type="compositionally biased region" description="Pro residues" evidence="10">
    <location>
        <begin position="2552"/>
        <end position="2561"/>
    </location>
</feature>
<name>A0A3L8SB41_CHLGU</name>
<feature type="region of interest" description="Disordered" evidence="10">
    <location>
        <begin position="1879"/>
        <end position="2101"/>
    </location>
</feature>
<feature type="compositionally biased region" description="Low complexity" evidence="10">
    <location>
        <begin position="2254"/>
        <end position="2273"/>
    </location>
</feature>
<feature type="region of interest" description="Disordered" evidence="10">
    <location>
        <begin position="1591"/>
        <end position="1631"/>
    </location>
</feature>
<evidence type="ECO:0000256" key="4">
    <source>
        <dbReference type="ARBA" id="ARBA00022530"/>
    </source>
</evidence>
<dbReference type="PROSITE" id="PS50279">
    <property type="entry name" value="BPTI_KUNITZ_2"/>
    <property type="match status" value="1"/>
</dbReference>
<dbReference type="FunFam" id="2.60.40.10:FF:001333">
    <property type="entry name" value="collagen alpha-1(VII) chain isoform X2"/>
    <property type="match status" value="1"/>
</dbReference>
<dbReference type="InterPro" id="IPR002223">
    <property type="entry name" value="Kunitz_BPTI"/>
</dbReference>
<feature type="domain" description="Fibronectin type-III" evidence="14">
    <location>
        <begin position="995"/>
        <end position="1083"/>
    </location>
</feature>
<dbReference type="InterPro" id="IPR002035">
    <property type="entry name" value="VWF_A"/>
</dbReference>
<feature type="domain" description="Fibronectin type-III" evidence="14">
    <location>
        <begin position="419"/>
        <end position="506"/>
    </location>
</feature>
<dbReference type="PANTHER" id="PTHR24023">
    <property type="entry name" value="COLLAGEN ALPHA"/>
    <property type="match status" value="1"/>
</dbReference>
<feature type="compositionally biased region" description="Basic and acidic residues" evidence="10">
    <location>
        <begin position="1952"/>
        <end position="1961"/>
    </location>
</feature>
<dbReference type="SUPFAM" id="SSF49265">
    <property type="entry name" value="Fibronectin type III"/>
    <property type="match status" value="6"/>
</dbReference>
<keyword evidence="8" id="KW-1015">Disulfide bond</keyword>
<dbReference type="SUPFAM" id="SSF53300">
    <property type="entry name" value="vWA-like"/>
    <property type="match status" value="2"/>
</dbReference>
<evidence type="ECO:0008006" key="17">
    <source>
        <dbReference type="Google" id="ProtNLM"/>
    </source>
</evidence>
<feature type="compositionally biased region" description="Pro residues" evidence="10">
    <location>
        <begin position="1973"/>
        <end position="1986"/>
    </location>
</feature>
<feature type="compositionally biased region" description="Basic and acidic residues" evidence="10">
    <location>
        <begin position="2009"/>
        <end position="2036"/>
    </location>
</feature>
<dbReference type="Pfam" id="PF00092">
    <property type="entry name" value="VWA"/>
    <property type="match status" value="2"/>
</dbReference>
<feature type="region of interest" description="Disordered" evidence="10">
    <location>
        <begin position="3170"/>
        <end position="3230"/>
    </location>
</feature>
<dbReference type="Pfam" id="PF00041">
    <property type="entry name" value="fn3"/>
    <property type="match status" value="8"/>
</dbReference>
<feature type="compositionally biased region" description="Basic and acidic residues" evidence="10">
    <location>
        <begin position="1281"/>
        <end position="1290"/>
    </location>
</feature>
<dbReference type="OrthoDB" id="196393at2759"/>
<evidence type="ECO:0000259" key="12">
    <source>
        <dbReference type="PROSITE" id="PS50234"/>
    </source>
</evidence>
<evidence type="ECO:0000313" key="16">
    <source>
        <dbReference type="Proteomes" id="UP000276834"/>
    </source>
</evidence>
<dbReference type="PRINTS" id="PR00759">
    <property type="entry name" value="BASICPTASE"/>
</dbReference>
<comment type="caution">
    <text evidence="15">The sequence shown here is derived from an EMBL/GenBank/DDBJ whole genome shotgun (WGS) entry which is preliminary data.</text>
</comment>
<evidence type="ECO:0000256" key="8">
    <source>
        <dbReference type="ARBA" id="ARBA00023157"/>
    </source>
</evidence>
<dbReference type="FunFam" id="4.10.410.10:FF:000020">
    <property type="entry name" value="Collagen, type VI, alpha 3"/>
    <property type="match status" value="1"/>
</dbReference>
<evidence type="ECO:0000256" key="7">
    <source>
        <dbReference type="ARBA" id="ARBA00023119"/>
    </source>
</evidence>
<feature type="domain" description="Fibronectin type-III" evidence="14">
    <location>
        <begin position="507"/>
        <end position="595"/>
    </location>
</feature>
<dbReference type="CDD" id="cd22627">
    <property type="entry name" value="Kunitz_collagen_alpha1_VII"/>
    <property type="match status" value="1"/>
</dbReference>
<dbReference type="InterPro" id="IPR036880">
    <property type="entry name" value="Kunitz_BPTI_sf"/>
</dbReference>